<dbReference type="Proteomes" id="UP000291286">
    <property type="component" value="Unassembled WGS sequence"/>
</dbReference>
<dbReference type="EMBL" id="SHMB01000005">
    <property type="protein sequence ID" value="TAA27656.1"/>
    <property type="molecule type" value="Genomic_DNA"/>
</dbReference>
<name>A0A4Q8LEM6_9GAMM</name>
<gene>
    <name evidence="1" type="ORF">EA661_12945</name>
</gene>
<sequence>MSAPKRRGVGADELREQMTEALLRDVGISERMSAPIVDAVMRCFAGQQPYFPSGERSYPLLQIRAALQAGRTVKQVCDEFRISRRQLHRLFPGGLPASESWWREGGRSQACK</sequence>
<evidence type="ECO:0008006" key="3">
    <source>
        <dbReference type="Google" id="ProtNLM"/>
    </source>
</evidence>
<protein>
    <recommendedName>
        <fullName evidence="3">Mor transcription activator domain-containing protein</fullName>
    </recommendedName>
</protein>
<evidence type="ECO:0000313" key="2">
    <source>
        <dbReference type="Proteomes" id="UP000291286"/>
    </source>
</evidence>
<dbReference type="RefSeq" id="WP_130519388.1">
    <property type="nucleotide sequence ID" value="NZ_SHMB01000005.1"/>
</dbReference>
<comment type="caution">
    <text evidence="1">The sequence shown here is derived from an EMBL/GenBank/DDBJ whole genome shotgun (WGS) entry which is preliminary data.</text>
</comment>
<accession>A0A4Q8LEM6</accession>
<dbReference type="InterPro" id="IPR009057">
    <property type="entry name" value="Homeodomain-like_sf"/>
</dbReference>
<reference evidence="1 2" key="1">
    <citation type="submission" date="2019-02" db="EMBL/GenBank/DDBJ databases">
        <title>WGS of Pseudoxanthomonas species novum from clinical isolates.</title>
        <authorList>
            <person name="Bernier A.-M."/>
            <person name="Bernard K."/>
            <person name="Vachon A."/>
        </authorList>
    </citation>
    <scope>NUCLEOTIDE SEQUENCE [LARGE SCALE GENOMIC DNA]</scope>
    <source>
        <strain evidence="1 2">NML171202</strain>
    </source>
</reference>
<dbReference type="AlphaFoldDB" id="A0A4Q8LEM6"/>
<evidence type="ECO:0000313" key="1">
    <source>
        <dbReference type="EMBL" id="TAA27656.1"/>
    </source>
</evidence>
<dbReference type="SUPFAM" id="SSF46689">
    <property type="entry name" value="Homeodomain-like"/>
    <property type="match status" value="1"/>
</dbReference>
<proteinExistence type="predicted"/>
<organism evidence="1 2">
    <name type="scientific">Pseudoxanthomonas winnipegensis</name>
    <dbReference type="NCBI Taxonomy" id="2480810"/>
    <lineage>
        <taxon>Bacteria</taxon>
        <taxon>Pseudomonadati</taxon>
        <taxon>Pseudomonadota</taxon>
        <taxon>Gammaproteobacteria</taxon>
        <taxon>Lysobacterales</taxon>
        <taxon>Lysobacteraceae</taxon>
        <taxon>Pseudoxanthomonas</taxon>
    </lineage>
</organism>